<dbReference type="KEGG" id="nkf:Nkreftii_003638"/>
<dbReference type="AlphaFoldDB" id="A0A7S8J1J0"/>
<protein>
    <submittedName>
        <fullName evidence="1">Uncharacterized protein</fullName>
    </submittedName>
</protein>
<accession>A0A7S8J1J0</accession>
<organism evidence="1 2">
    <name type="scientific">Candidatus Nitrospira kreftii</name>
    <dbReference type="NCBI Taxonomy" id="2652173"/>
    <lineage>
        <taxon>Bacteria</taxon>
        <taxon>Pseudomonadati</taxon>
        <taxon>Nitrospirota</taxon>
        <taxon>Nitrospiria</taxon>
        <taxon>Nitrospirales</taxon>
        <taxon>Nitrospiraceae</taxon>
        <taxon>Nitrospira</taxon>
    </lineage>
</organism>
<evidence type="ECO:0000313" key="1">
    <source>
        <dbReference type="EMBL" id="QPD05864.1"/>
    </source>
</evidence>
<name>A0A7S8J1J0_9BACT</name>
<sequence>MVPHLVTFVADSHSSCTNLLDLVRMVDYLQG</sequence>
<dbReference type="Proteomes" id="UP000593737">
    <property type="component" value="Chromosome"/>
</dbReference>
<proteinExistence type="predicted"/>
<gene>
    <name evidence="1" type="ORF">Nkreftii_003638</name>
</gene>
<dbReference type="EMBL" id="CP047423">
    <property type="protein sequence ID" value="QPD05864.1"/>
    <property type="molecule type" value="Genomic_DNA"/>
</dbReference>
<evidence type="ECO:0000313" key="2">
    <source>
        <dbReference type="Proteomes" id="UP000593737"/>
    </source>
</evidence>
<reference evidence="1 2" key="1">
    <citation type="journal article" date="2020" name="ISME J.">
        <title>Enrichment and physiological characterization of a novel comammox Nitrospira indicates ammonium inhibition of complete nitrification.</title>
        <authorList>
            <person name="Sakoula D."/>
            <person name="Koch H."/>
            <person name="Frank J."/>
            <person name="Jetten M.S.M."/>
            <person name="van Kessel M.A.H.J."/>
            <person name="Lucker S."/>
        </authorList>
    </citation>
    <scope>NUCLEOTIDE SEQUENCE [LARGE SCALE GENOMIC DNA]</scope>
    <source>
        <strain evidence="1">Comreactor17</strain>
    </source>
</reference>